<keyword evidence="1" id="KW-0732">Signal</keyword>
<keyword evidence="3" id="KW-1185">Reference proteome</keyword>
<proteinExistence type="predicted"/>
<dbReference type="RefSeq" id="WP_150904557.1">
    <property type="nucleotide sequence ID" value="NZ_VTWT01000007.1"/>
</dbReference>
<evidence type="ECO:0000256" key="1">
    <source>
        <dbReference type="SAM" id="SignalP"/>
    </source>
</evidence>
<gene>
    <name evidence="2" type="ORF">F0P94_14220</name>
</gene>
<evidence type="ECO:0000313" key="2">
    <source>
        <dbReference type="EMBL" id="KAA9331948.1"/>
    </source>
</evidence>
<protein>
    <recommendedName>
        <fullName evidence="4">Lipoprotein</fullName>
    </recommendedName>
</protein>
<feature type="chain" id="PRO_5024824409" description="Lipoprotein" evidence="1">
    <location>
        <begin position="26"/>
        <end position="176"/>
    </location>
</feature>
<feature type="signal peptide" evidence="1">
    <location>
        <begin position="1"/>
        <end position="25"/>
    </location>
</feature>
<organism evidence="2 3">
    <name type="scientific">Adhaeribacter soli</name>
    <dbReference type="NCBI Taxonomy" id="2607655"/>
    <lineage>
        <taxon>Bacteria</taxon>
        <taxon>Pseudomonadati</taxon>
        <taxon>Bacteroidota</taxon>
        <taxon>Cytophagia</taxon>
        <taxon>Cytophagales</taxon>
        <taxon>Hymenobacteraceae</taxon>
        <taxon>Adhaeribacter</taxon>
    </lineage>
</organism>
<dbReference type="Proteomes" id="UP000326570">
    <property type="component" value="Unassembled WGS sequence"/>
</dbReference>
<evidence type="ECO:0008006" key="4">
    <source>
        <dbReference type="Google" id="ProtNLM"/>
    </source>
</evidence>
<name>A0A5N1IQB4_9BACT</name>
<comment type="caution">
    <text evidence="2">The sequence shown here is derived from an EMBL/GenBank/DDBJ whole genome shotgun (WGS) entry which is preliminary data.</text>
</comment>
<dbReference type="AlphaFoldDB" id="A0A5N1IQB4"/>
<sequence>MIQFSEFLKCLFTGLLCCLASLSFAQTVKKGLPADLDKTELVIVRFEPKDLIPSEAKSHSDIYIQDNDLNKATAEANIALTEALKFTFTYRIVSREQLKKLSGQDFYIFEPSEIYGTGGPWGTVPLYIRHSTTKDIYEIGFMPKNGIFSAGKVMSSFLECLPKTIPVQALESVEEK</sequence>
<evidence type="ECO:0000313" key="3">
    <source>
        <dbReference type="Proteomes" id="UP000326570"/>
    </source>
</evidence>
<reference evidence="2 3" key="1">
    <citation type="submission" date="2019-09" db="EMBL/GenBank/DDBJ databases">
        <title>Genome sequence of Adhaeribacter sp. M2.</title>
        <authorList>
            <person name="Srinivasan S."/>
        </authorList>
    </citation>
    <scope>NUCLEOTIDE SEQUENCE [LARGE SCALE GENOMIC DNA]</scope>
    <source>
        <strain evidence="2 3">M2</strain>
    </source>
</reference>
<accession>A0A5N1IQB4</accession>
<dbReference type="EMBL" id="VTWT01000007">
    <property type="protein sequence ID" value="KAA9331948.1"/>
    <property type="molecule type" value="Genomic_DNA"/>
</dbReference>